<dbReference type="SUPFAM" id="SSF53335">
    <property type="entry name" value="S-adenosyl-L-methionine-dependent methyltransferases"/>
    <property type="match status" value="1"/>
</dbReference>
<dbReference type="RefSeq" id="XP_005822978.1">
    <property type="nucleotide sequence ID" value="XM_005822921.1"/>
</dbReference>
<dbReference type="STRING" id="905079.L1IIB5"/>
<dbReference type="EMBL" id="JH993081">
    <property type="protein sequence ID" value="EKX35998.1"/>
    <property type="molecule type" value="Genomic_DNA"/>
</dbReference>
<dbReference type="InterPro" id="IPR019369">
    <property type="entry name" value="Efm5/EEF1AKMT1"/>
</dbReference>
<dbReference type="GO" id="GO:0016279">
    <property type="term" value="F:protein-lysine N-methyltransferase activity"/>
    <property type="evidence" value="ECO:0007669"/>
    <property type="project" value="InterPro"/>
</dbReference>
<dbReference type="HOGENOM" id="CLU_074410_3_0_1"/>
<dbReference type="KEGG" id="gtt:GUITHDRAFT_146140"/>
<dbReference type="InterPro" id="IPR002052">
    <property type="entry name" value="DNA_methylase_N6_adenine_CS"/>
</dbReference>
<evidence type="ECO:0000313" key="7">
    <source>
        <dbReference type="Proteomes" id="UP000011087"/>
    </source>
</evidence>
<evidence type="ECO:0000256" key="3">
    <source>
        <dbReference type="ARBA" id="ARBA00022603"/>
    </source>
</evidence>
<keyword evidence="2" id="KW-0963">Cytoplasm</keyword>
<evidence type="ECO:0008006" key="8">
    <source>
        <dbReference type="Google" id="ProtNLM"/>
    </source>
</evidence>
<dbReference type="InterPro" id="IPR041370">
    <property type="entry name" value="Mlase_EEF1AKMT1/ZCCHC4"/>
</dbReference>
<proteinExistence type="predicted"/>
<dbReference type="GO" id="GO:0003676">
    <property type="term" value="F:nucleic acid binding"/>
    <property type="evidence" value="ECO:0007669"/>
    <property type="project" value="InterPro"/>
</dbReference>
<dbReference type="OMA" id="TIYIFEY"/>
<dbReference type="InterPro" id="IPR029063">
    <property type="entry name" value="SAM-dependent_MTases_sf"/>
</dbReference>
<dbReference type="OrthoDB" id="206354at2759"/>
<gene>
    <name evidence="5" type="ORF">GUITHDRAFT_146140</name>
</gene>
<dbReference type="GeneID" id="17292724"/>
<sequence>MAEEFLKNTKEEADLNQYWYSKRTINALADEAAEAGESVAFLSTPSIFFSMKPGRKRWGQQSRQGDALFDYDRQWESEEGFCFYDFNHPEGIPQSMQGCFDAVVVDPPFITEDVWRKYATAVRFCLRQGGKVLLTTIAENYELLQELFGDLNIAKFMPSIPTLPYQYRIFLNYSPVNPMLSEWNDEIPREFESMQVAKQERRSNVGADAQLCSGGKLSFEELIERELAKEAAAKRQ</sequence>
<dbReference type="eggNOG" id="KOG3350">
    <property type="taxonomic scope" value="Eukaryota"/>
</dbReference>
<keyword evidence="3" id="KW-0489">Methyltransferase</keyword>
<protein>
    <recommendedName>
        <fullName evidence="8">N6-adenine methyltransferase</fullName>
    </recommendedName>
</protein>
<evidence type="ECO:0000256" key="1">
    <source>
        <dbReference type="ARBA" id="ARBA00004496"/>
    </source>
</evidence>
<reference evidence="5 7" key="1">
    <citation type="journal article" date="2012" name="Nature">
        <title>Algal genomes reveal evolutionary mosaicism and the fate of nucleomorphs.</title>
        <authorList>
            <consortium name="DOE Joint Genome Institute"/>
            <person name="Curtis B.A."/>
            <person name="Tanifuji G."/>
            <person name="Burki F."/>
            <person name="Gruber A."/>
            <person name="Irimia M."/>
            <person name="Maruyama S."/>
            <person name="Arias M.C."/>
            <person name="Ball S.G."/>
            <person name="Gile G.H."/>
            <person name="Hirakawa Y."/>
            <person name="Hopkins J.F."/>
            <person name="Kuo A."/>
            <person name="Rensing S.A."/>
            <person name="Schmutz J."/>
            <person name="Symeonidi A."/>
            <person name="Elias M."/>
            <person name="Eveleigh R.J."/>
            <person name="Herman E.K."/>
            <person name="Klute M.J."/>
            <person name="Nakayama T."/>
            <person name="Obornik M."/>
            <person name="Reyes-Prieto A."/>
            <person name="Armbrust E.V."/>
            <person name="Aves S.J."/>
            <person name="Beiko R.G."/>
            <person name="Coutinho P."/>
            <person name="Dacks J.B."/>
            <person name="Durnford D.G."/>
            <person name="Fast N.M."/>
            <person name="Green B.R."/>
            <person name="Grisdale C.J."/>
            <person name="Hempel F."/>
            <person name="Henrissat B."/>
            <person name="Hoppner M.P."/>
            <person name="Ishida K."/>
            <person name="Kim E."/>
            <person name="Koreny L."/>
            <person name="Kroth P.G."/>
            <person name="Liu Y."/>
            <person name="Malik S.B."/>
            <person name="Maier U.G."/>
            <person name="McRose D."/>
            <person name="Mock T."/>
            <person name="Neilson J.A."/>
            <person name="Onodera N.T."/>
            <person name="Poole A.M."/>
            <person name="Pritham E.J."/>
            <person name="Richards T.A."/>
            <person name="Rocap G."/>
            <person name="Roy S.W."/>
            <person name="Sarai C."/>
            <person name="Schaack S."/>
            <person name="Shirato S."/>
            <person name="Slamovits C.H."/>
            <person name="Spencer D.F."/>
            <person name="Suzuki S."/>
            <person name="Worden A.Z."/>
            <person name="Zauner S."/>
            <person name="Barry K."/>
            <person name="Bell C."/>
            <person name="Bharti A.K."/>
            <person name="Crow J.A."/>
            <person name="Grimwood J."/>
            <person name="Kramer R."/>
            <person name="Lindquist E."/>
            <person name="Lucas S."/>
            <person name="Salamov A."/>
            <person name="McFadden G.I."/>
            <person name="Lane C.E."/>
            <person name="Keeling P.J."/>
            <person name="Gray M.W."/>
            <person name="Grigoriev I.V."/>
            <person name="Archibald J.M."/>
        </authorList>
    </citation>
    <scope>NUCLEOTIDE SEQUENCE</scope>
    <source>
        <strain evidence="5 7">CCMP2712</strain>
    </source>
</reference>
<reference evidence="7" key="2">
    <citation type="submission" date="2012-11" db="EMBL/GenBank/DDBJ databases">
        <authorList>
            <person name="Kuo A."/>
            <person name="Curtis B.A."/>
            <person name="Tanifuji G."/>
            <person name="Burki F."/>
            <person name="Gruber A."/>
            <person name="Irimia M."/>
            <person name="Maruyama S."/>
            <person name="Arias M.C."/>
            <person name="Ball S.G."/>
            <person name="Gile G.H."/>
            <person name="Hirakawa Y."/>
            <person name="Hopkins J.F."/>
            <person name="Rensing S.A."/>
            <person name="Schmutz J."/>
            <person name="Symeonidi A."/>
            <person name="Elias M."/>
            <person name="Eveleigh R.J."/>
            <person name="Herman E.K."/>
            <person name="Klute M.J."/>
            <person name="Nakayama T."/>
            <person name="Obornik M."/>
            <person name="Reyes-Prieto A."/>
            <person name="Armbrust E.V."/>
            <person name="Aves S.J."/>
            <person name="Beiko R.G."/>
            <person name="Coutinho P."/>
            <person name="Dacks J.B."/>
            <person name="Durnford D.G."/>
            <person name="Fast N.M."/>
            <person name="Green B.R."/>
            <person name="Grisdale C."/>
            <person name="Hempe F."/>
            <person name="Henrissat B."/>
            <person name="Hoppner M.P."/>
            <person name="Ishida K.-I."/>
            <person name="Kim E."/>
            <person name="Koreny L."/>
            <person name="Kroth P.G."/>
            <person name="Liu Y."/>
            <person name="Malik S.-B."/>
            <person name="Maier U.G."/>
            <person name="McRose D."/>
            <person name="Mock T."/>
            <person name="Neilson J.A."/>
            <person name="Onodera N.T."/>
            <person name="Poole A.M."/>
            <person name="Pritham E.J."/>
            <person name="Richards T.A."/>
            <person name="Rocap G."/>
            <person name="Roy S.W."/>
            <person name="Sarai C."/>
            <person name="Schaack S."/>
            <person name="Shirato S."/>
            <person name="Slamovits C.H."/>
            <person name="Spencer D.F."/>
            <person name="Suzuki S."/>
            <person name="Worden A.Z."/>
            <person name="Zauner S."/>
            <person name="Barry K."/>
            <person name="Bell C."/>
            <person name="Bharti A.K."/>
            <person name="Crow J.A."/>
            <person name="Grimwood J."/>
            <person name="Kramer R."/>
            <person name="Lindquist E."/>
            <person name="Lucas S."/>
            <person name="Salamov A."/>
            <person name="McFadden G.I."/>
            <person name="Lane C.E."/>
            <person name="Keeling P.J."/>
            <person name="Gray M.W."/>
            <person name="Grigoriev I.V."/>
            <person name="Archibald J.M."/>
        </authorList>
    </citation>
    <scope>NUCLEOTIDE SEQUENCE</scope>
    <source>
        <strain evidence="7">CCMP2712</strain>
    </source>
</reference>
<dbReference type="AlphaFoldDB" id="L1IIB5"/>
<dbReference type="Proteomes" id="UP000011087">
    <property type="component" value="Unassembled WGS sequence"/>
</dbReference>
<dbReference type="EnsemblProtists" id="EKX35998">
    <property type="protein sequence ID" value="EKX35998"/>
    <property type="gene ID" value="GUITHDRAFT_146140"/>
</dbReference>
<name>L1IIB5_GUITC</name>
<evidence type="ECO:0000313" key="6">
    <source>
        <dbReference type="EnsemblProtists" id="EKX35998"/>
    </source>
</evidence>
<keyword evidence="7" id="KW-1185">Reference proteome</keyword>
<dbReference type="Gene3D" id="3.40.50.150">
    <property type="entry name" value="Vaccinia Virus protein VP39"/>
    <property type="match status" value="1"/>
</dbReference>
<dbReference type="PROSITE" id="PS00092">
    <property type="entry name" value="N6_MTASE"/>
    <property type="match status" value="1"/>
</dbReference>
<dbReference type="Pfam" id="PF10237">
    <property type="entry name" value="N6-adenineMlase"/>
    <property type="match status" value="1"/>
</dbReference>
<accession>L1IIB5</accession>
<comment type="subcellular location">
    <subcellularLocation>
        <location evidence="1">Cytoplasm</location>
    </subcellularLocation>
</comment>
<dbReference type="PANTHER" id="PTHR13200">
    <property type="entry name" value="EEF1A LYSINE METHYLTRANSFERASE 1"/>
    <property type="match status" value="1"/>
</dbReference>
<dbReference type="PANTHER" id="PTHR13200:SF1">
    <property type="entry name" value="NUCLEIC ACID BINDING PROTEIN"/>
    <property type="match status" value="1"/>
</dbReference>
<organism evidence="5">
    <name type="scientific">Guillardia theta (strain CCMP2712)</name>
    <name type="common">Cryptophyte</name>
    <dbReference type="NCBI Taxonomy" id="905079"/>
    <lineage>
        <taxon>Eukaryota</taxon>
        <taxon>Cryptophyceae</taxon>
        <taxon>Pyrenomonadales</taxon>
        <taxon>Geminigeraceae</taxon>
        <taxon>Guillardia</taxon>
    </lineage>
</organism>
<reference evidence="6" key="3">
    <citation type="submission" date="2015-06" db="UniProtKB">
        <authorList>
            <consortium name="EnsemblProtists"/>
        </authorList>
    </citation>
    <scope>IDENTIFICATION</scope>
</reference>
<evidence type="ECO:0000256" key="4">
    <source>
        <dbReference type="ARBA" id="ARBA00022679"/>
    </source>
</evidence>
<dbReference type="GO" id="GO:0032259">
    <property type="term" value="P:methylation"/>
    <property type="evidence" value="ECO:0007669"/>
    <property type="project" value="UniProtKB-KW"/>
</dbReference>
<evidence type="ECO:0000256" key="2">
    <source>
        <dbReference type="ARBA" id="ARBA00022490"/>
    </source>
</evidence>
<keyword evidence="4" id="KW-0808">Transferase</keyword>
<dbReference type="GO" id="GO:0005737">
    <property type="term" value="C:cytoplasm"/>
    <property type="evidence" value="ECO:0007669"/>
    <property type="project" value="UniProtKB-SubCell"/>
</dbReference>
<dbReference type="PaxDb" id="55529-EKX35998"/>
<evidence type="ECO:0000313" key="5">
    <source>
        <dbReference type="EMBL" id="EKX35998.1"/>
    </source>
</evidence>